<dbReference type="GO" id="GO:0006508">
    <property type="term" value="P:proteolysis"/>
    <property type="evidence" value="ECO:0007669"/>
    <property type="project" value="InterPro"/>
</dbReference>
<dbReference type="EMBL" id="MLGG01000035">
    <property type="protein sequence ID" value="KAK1453416.1"/>
    <property type="molecule type" value="Genomic_DNA"/>
</dbReference>
<dbReference type="GO" id="GO:0008236">
    <property type="term" value="F:serine-type peptidase activity"/>
    <property type="evidence" value="ECO:0007669"/>
    <property type="project" value="InterPro"/>
</dbReference>
<dbReference type="Pfam" id="PF00326">
    <property type="entry name" value="Peptidase_S9"/>
    <property type="match status" value="1"/>
</dbReference>
<proteinExistence type="predicted"/>
<protein>
    <recommendedName>
        <fullName evidence="1">Peptidase S9 prolyl oligopeptidase catalytic domain-containing protein</fullName>
    </recommendedName>
</protein>
<dbReference type="SUPFAM" id="SSF53474">
    <property type="entry name" value="alpha/beta-Hydrolases"/>
    <property type="match status" value="1"/>
</dbReference>
<dbReference type="Proteomes" id="UP001239795">
    <property type="component" value="Unassembled WGS sequence"/>
</dbReference>
<reference evidence="2 3" key="1">
    <citation type="submission" date="2016-10" db="EMBL/GenBank/DDBJ databases">
        <title>The genome sequence of Colletotrichum fioriniae PJ7.</title>
        <authorList>
            <person name="Baroncelli R."/>
        </authorList>
    </citation>
    <scope>NUCLEOTIDE SEQUENCE [LARGE SCALE GENOMIC DNA]</scope>
    <source>
        <strain evidence="2">Col 31</strain>
    </source>
</reference>
<comment type="caution">
    <text evidence="2">The sequence shown here is derived from an EMBL/GenBank/DDBJ whole genome shotgun (WGS) entry which is preliminary data.</text>
</comment>
<gene>
    <name evidence="2" type="ORF">CMEL01_05075</name>
</gene>
<dbReference type="Gene3D" id="3.40.50.1820">
    <property type="entry name" value="alpha/beta hydrolase"/>
    <property type="match status" value="1"/>
</dbReference>
<evidence type="ECO:0000259" key="1">
    <source>
        <dbReference type="Pfam" id="PF00326"/>
    </source>
</evidence>
<sequence>MNGQAALEEGFNFILFDGPGQGKALREQRLVFRNDWETVITAVVDYALGQPTVIANKVFLMGISMGGYLVGRALCFEHRCAAAIVNDGVCDFGAASHSQNPGLGRFLLRNGWDATMNAPMFQMMRY</sequence>
<dbReference type="InterPro" id="IPR001375">
    <property type="entry name" value="Peptidase_S9_cat"/>
</dbReference>
<accession>A0AAI9U7Z5</accession>
<name>A0AAI9U7Z5_9PEZI</name>
<dbReference type="PANTHER" id="PTHR22946:SF12">
    <property type="entry name" value="CONIDIAL PIGMENT BIOSYNTHESIS PROTEIN AYG1 (AFU_ORTHOLOGUE AFUA_2G17550)"/>
    <property type="match status" value="1"/>
</dbReference>
<keyword evidence="3" id="KW-1185">Reference proteome</keyword>
<evidence type="ECO:0000313" key="3">
    <source>
        <dbReference type="Proteomes" id="UP001239795"/>
    </source>
</evidence>
<dbReference type="InterPro" id="IPR050261">
    <property type="entry name" value="FrsA_esterase"/>
</dbReference>
<dbReference type="InterPro" id="IPR029058">
    <property type="entry name" value="AB_hydrolase_fold"/>
</dbReference>
<dbReference type="PANTHER" id="PTHR22946">
    <property type="entry name" value="DIENELACTONE HYDROLASE DOMAIN-CONTAINING PROTEIN-RELATED"/>
    <property type="match status" value="1"/>
</dbReference>
<organism evidence="2 3">
    <name type="scientific">Colletotrichum melonis</name>
    <dbReference type="NCBI Taxonomy" id="1209925"/>
    <lineage>
        <taxon>Eukaryota</taxon>
        <taxon>Fungi</taxon>
        <taxon>Dikarya</taxon>
        <taxon>Ascomycota</taxon>
        <taxon>Pezizomycotina</taxon>
        <taxon>Sordariomycetes</taxon>
        <taxon>Hypocreomycetidae</taxon>
        <taxon>Glomerellales</taxon>
        <taxon>Glomerellaceae</taxon>
        <taxon>Colletotrichum</taxon>
        <taxon>Colletotrichum acutatum species complex</taxon>
    </lineage>
</organism>
<dbReference type="AlphaFoldDB" id="A0AAI9U7Z5"/>
<feature type="domain" description="Peptidase S9 prolyl oligopeptidase catalytic" evidence="1">
    <location>
        <begin position="8"/>
        <end position="92"/>
    </location>
</feature>
<evidence type="ECO:0000313" key="2">
    <source>
        <dbReference type="EMBL" id="KAK1453416.1"/>
    </source>
</evidence>